<dbReference type="SUPFAM" id="SSF53335">
    <property type="entry name" value="S-adenosyl-L-methionine-dependent methyltransferases"/>
    <property type="match status" value="1"/>
</dbReference>
<dbReference type="PANTHER" id="PTHR45904:SF2">
    <property type="entry name" value="TRNA (URACIL-5-)-METHYLTRANSFERASE HOMOLOG A"/>
    <property type="match status" value="1"/>
</dbReference>
<evidence type="ECO:0000256" key="5">
    <source>
        <dbReference type="PROSITE-ProRule" id="PRU10015"/>
    </source>
</evidence>
<evidence type="ECO:0000256" key="1">
    <source>
        <dbReference type="ARBA" id="ARBA00022603"/>
    </source>
</evidence>
<protein>
    <submittedName>
        <fullName evidence="6">SAM-dependent methyltransferase</fullName>
    </submittedName>
</protein>
<dbReference type="Pfam" id="PF05958">
    <property type="entry name" value="tRNA_U5-meth_tr"/>
    <property type="match status" value="1"/>
</dbReference>
<dbReference type="GO" id="GO:0006396">
    <property type="term" value="P:RNA processing"/>
    <property type="evidence" value="ECO:0007669"/>
    <property type="project" value="InterPro"/>
</dbReference>
<feature type="active site" description="Nucleophile" evidence="4">
    <location>
        <position position="677"/>
    </location>
</feature>
<evidence type="ECO:0000256" key="2">
    <source>
        <dbReference type="ARBA" id="ARBA00022679"/>
    </source>
</evidence>
<gene>
    <name evidence="6" type="ORF">QR46_1112</name>
</gene>
<comment type="similarity">
    <text evidence="4">Belongs to the class I-like SAM-binding methyltransferase superfamily. RNA M5U methyltransferase family.</text>
</comment>
<keyword evidence="3 4" id="KW-0949">S-adenosyl-L-methionine</keyword>
<reference evidence="6 7" key="1">
    <citation type="journal article" date="2015" name="Mol. Biochem. Parasitol.">
        <title>Identification of polymorphic genes for use in assemblage B genotyping assays through comparative genomics of multiple assemblage B Giardia duodenalis isolates.</title>
        <authorList>
            <person name="Wielinga C."/>
            <person name="Thompson R.C."/>
            <person name="Monis P."/>
            <person name="Ryan U."/>
        </authorList>
    </citation>
    <scope>NUCLEOTIDE SEQUENCE [LARGE SCALE GENOMIC DNA]</scope>
    <source>
        <strain evidence="6 7">BAH15c1</strain>
    </source>
</reference>
<dbReference type="PROSITE" id="PS01230">
    <property type="entry name" value="TRMA_1"/>
    <property type="match status" value="1"/>
</dbReference>
<dbReference type="GO" id="GO:0008173">
    <property type="term" value="F:RNA methyltransferase activity"/>
    <property type="evidence" value="ECO:0007669"/>
    <property type="project" value="InterPro"/>
</dbReference>
<keyword evidence="1 4" id="KW-0489">Methyltransferase</keyword>
<evidence type="ECO:0000313" key="7">
    <source>
        <dbReference type="Proteomes" id="UP000070089"/>
    </source>
</evidence>
<name>A0A132NXU1_GIAIN</name>
<sequence>MIPCSSLKHEKSVSEKLIKLKRQFGNLSAREICFWRLIRYMWSKQKSAMADESAYTGEALVVITNADVYIKESAIAQQLRDTGIEFSRVIKKRGSQRAFVFFRAADSLEQAATLIRMLKAPISQQLYTCDVVMHGSVPTLPDTVIGADVKTVKGLLNFSQLNDNPEDETALDQSMNLSLDEHCSLAAADQHRQPINFLPSKRMIARSSAHIIQVVAPYYSDGSEDELQTKSKLIRNAIKSQMAKMYRSHKSTSVIPLWAKRNDCVVHLRQPVPVYSPPLLTEYRSKVEFTIGWTEKVLDAPHGSIRSKNDAPDSTHSPVTIAVGPCVRQGKKVTIFSSTHLPEACIFPPITAKLSSILEAVLSEAHASGYLSDDDLSVFTTLAIRCTGNASVAQFDVTQLLVGVFLRVELPDMASPSDLQHPESDTSQPPSYAAHDITSTYTTTLSKTWPLILQFRDSVTDTLKNRYHIVLYVKTTTVQKGAPHHDRYYPVTSTLVETSPSRFYITQTLYNLTFRIGPETFFQSNLAAFTMLLDYISDIIVVILESSSINCNEDRADPSCSIVELLDICCGSGVIGQCLAQIVLKKMIDFHDLHVNIKGIDCSQDAIWNADFNASENFKDNPNISALYVCGKAEQTPEYFSGSAKIGILDPPRTGVFQNVLTAIRYSTLEYLIYISCNPKTMSQNIIDLSIVSVDPDASKRTAPFYVESLVGFNMFPGCEHVEAVAILHRCPDLEGTPPKKVSPITFENKQNLES</sequence>
<dbReference type="InterPro" id="IPR030390">
    <property type="entry name" value="MeTrfase_TrmA_AS"/>
</dbReference>
<dbReference type="AlphaFoldDB" id="A0A132NXU1"/>
<evidence type="ECO:0000256" key="4">
    <source>
        <dbReference type="PROSITE-ProRule" id="PRU01024"/>
    </source>
</evidence>
<keyword evidence="2 4" id="KW-0808">Transferase</keyword>
<feature type="active site" evidence="5">
    <location>
        <position position="677"/>
    </location>
</feature>
<dbReference type="Gene3D" id="3.40.50.150">
    <property type="entry name" value="Vaccinia Virus protein VP39"/>
    <property type="match status" value="1"/>
</dbReference>
<dbReference type="OrthoDB" id="10250660at2759"/>
<dbReference type="InterPro" id="IPR010280">
    <property type="entry name" value="U5_MeTrfase_fam"/>
</dbReference>
<comment type="caution">
    <text evidence="6">The sequence shown here is derived from an EMBL/GenBank/DDBJ whole genome shotgun (WGS) entry which is preliminary data.</text>
</comment>
<comment type="caution">
    <text evidence="4">Lacks conserved residue(s) required for the propagation of feature annotation.</text>
</comment>
<dbReference type="InterPro" id="IPR045850">
    <property type="entry name" value="TRM2_met"/>
</dbReference>
<dbReference type="EMBL" id="JXTI01000020">
    <property type="protein sequence ID" value="KWX14901.1"/>
    <property type="molecule type" value="Genomic_DNA"/>
</dbReference>
<organism evidence="6 7">
    <name type="scientific">Giardia duodenalis assemblage B</name>
    <dbReference type="NCBI Taxonomy" id="1394984"/>
    <lineage>
        <taxon>Eukaryota</taxon>
        <taxon>Metamonada</taxon>
        <taxon>Diplomonadida</taxon>
        <taxon>Hexamitidae</taxon>
        <taxon>Giardiinae</taxon>
        <taxon>Giardia</taxon>
    </lineage>
</organism>
<feature type="binding site" evidence="4">
    <location>
        <position position="601"/>
    </location>
    <ligand>
        <name>S-adenosyl-L-methionine</name>
        <dbReference type="ChEBI" id="CHEBI:59789"/>
    </ligand>
</feature>
<dbReference type="GO" id="GO:0003723">
    <property type="term" value="F:RNA binding"/>
    <property type="evidence" value="ECO:0007669"/>
    <property type="project" value="TreeGrafter"/>
</dbReference>
<dbReference type="Proteomes" id="UP000070089">
    <property type="component" value="Unassembled WGS sequence"/>
</dbReference>
<dbReference type="PANTHER" id="PTHR45904">
    <property type="entry name" value="TRNA (URACIL-5-)-METHYLTRANSFERASE"/>
    <property type="match status" value="1"/>
</dbReference>
<dbReference type="VEuPathDB" id="GiardiaDB:QR46_1112"/>
<proteinExistence type="inferred from homology"/>
<dbReference type="InterPro" id="IPR029063">
    <property type="entry name" value="SAM-dependent_MTases_sf"/>
</dbReference>
<dbReference type="PROSITE" id="PS51687">
    <property type="entry name" value="SAM_MT_RNA_M5U"/>
    <property type="match status" value="1"/>
</dbReference>
<evidence type="ECO:0000256" key="3">
    <source>
        <dbReference type="ARBA" id="ARBA00022691"/>
    </source>
</evidence>
<evidence type="ECO:0000313" key="6">
    <source>
        <dbReference type="EMBL" id="KWX14901.1"/>
    </source>
</evidence>
<feature type="binding site" evidence="4">
    <location>
        <position position="650"/>
    </location>
    <ligand>
        <name>S-adenosyl-L-methionine</name>
        <dbReference type="ChEBI" id="CHEBI:59789"/>
    </ligand>
</feature>
<feature type="binding site" evidence="4">
    <location>
        <position position="523"/>
    </location>
    <ligand>
        <name>S-adenosyl-L-methionine</name>
        <dbReference type="ChEBI" id="CHEBI:59789"/>
    </ligand>
</feature>
<dbReference type="GO" id="GO:0032259">
    <property type="term" value="P:methylation"/>
    <property type="evidence" value="ECO:0007669"/>
    <property type="project" value="UniProtKB-KW"/>
</dbReference>
<accession>A0A132NXU1</accession>